<comment type="similarity">
    <text evidence="1 4">Belongs to the universal ribosomal protein uL16 family.</text>
</comment>
<evidence type="ECO:0000313" key="6">
    <source>
        <dbReference type="EMBL" id="PRT56386.1"/>
    </source>
</evidence>
<reference evidence="6 7" key="1">
    <citation type="submission" date="2017-04" db="EMBL/GenBank/DDBJ databases">
        <title>Genome sequencing of [Candida] sorbophila.</title>
        <authorList>
            <person name="Ahn J.O."/>
        </authorList>
    </citation>
    <scope>NUCLEOTIDE SEQUENCE [LARGE SCALE GENOMIC DNA]</scope>
    <source>
        <strain evidence="6 7">DS02</strain>
    </source>
</reference>
<protein>
    <submittedName>
        <fullName evidence="6">54S ribosomal protein L16, mitochondrial</fullName>
    </submittedName>
</protein>
<comment type="caution">
    <text evidence="6">The sequence shown here is derived from an EMBL/GenBank/DDBJ whole genome shotgun (WGS) entry which is preliminary data.</text>
</comment>
<dbReference type="OrthoDB" id="268521at2759"/>
<dbReference type="STRING" id="45607.A0A2T0FN21"/>
<dbReference type="RefSeq" id="XP_024666331.1">
    <property type="nucleotide sequence ID" value="XM_024810563.1"/>
</dbReference>
<dbReference type="AlphaFoldDB" id="A0A2T0FN21"/>
<dbReference type="EMBL" id="NDIQ01000022">
    <property type="protein sequence ID" value="PRT56386.1"/>
    <property type="molecule type" value="Genomic_DNA"/>
</dbReference>
<dbReference type="InterPro" id="IPR016180">
    <property type="entry name" value="Ribosomal_uL16_dom"/>
</dbReference>
<feature type="compositionally biased region" description="Basic residues" evidence="5">
    <location>
        <begin position="42"/>
        <end position="51"/>
    </location>
</feature>
<sequence length="224" mass="25170">MLKIASLFGAVARPATAAASAVMRASATQVRFKHSYEPKTRQRDKKFKGRVPVRTGGSTKGSTVVFGEYGLRLRSEGVRIKAIQLKEADNSIMRTLRPLSGTLYRRLHCGLAVCVKGNETRMGKGKGAFEYWAVRVPTGKVAFEISGNVPEQVARDALRVAKDKLPGNWEFVTKETLPKVGFKTADPASRDPINYFEKIKETPTKKWTNYEYDKDPEVRKYLRR</sequence>
<dbReference type="Pfam" id="PF00252">
    <property type="entry name" value="Ribosomal_L16"/>
    <property type="match status" value="1"/>
</dbReference>
<dbReference type="CDD" id="cd01433">
    <property type="entry name" value="Ribosomal_L16_L10e"/>
    <property type="match status" value="1"/>
</dbReference>
<dbReference type="PROSITE" id="PS00701">
    <property type="entry name" value="RIBOSOMAL_L16_2"/>
    <property type="match status" value="1"/>
</dbReference>
<organism evidence="6 7">
    <name type="scientific">Wickerhamiella sorbophila</name>
    <dbReference type="NCBI Taxonomy" id="45607"/>
    <lineage>
        <taxon>Eukaryota</taxon>
        <taxon>Fungi</taxon>
        <taxon>Dikarya</taxon>
        <taxon>Ascomycota</taxon>
        <taxon>Saccharomycotina</taxon>
        <taxon>Dipodascomycetes</taxon>
        <taxon>Dipodascales</taxon>
        <taxon>Trichomonascaceae</taxon>
        <taxon>Wickerhamiella</taxon>
    </lineage>
</organism>
<dbReference type="InterPro" id="IPR020798">
    <property type="entry name" value="Ribosomal_uL16_CS"/>
</dbReference>
<accession>A0A2T0FN21</accession>
<dbReference type="NCBIfam" id="TIGR01164">
    <property type="entry name" value="rplP_bact"/>
    <property type="match status" value="1"/>
</dbReference>
<dbReference type="PRINTS" id="PR00060">
    <property type="entry name" value="RIBOSOMALL16"/>
</dbReference>
<evidence type="ECO:0000256" key="5">
    <source>
        <dbReference type="SAM" id="MobiDB-lite"/>
    </source>
</evidence>
<dbReference type="InterPro" id="IPR000114">
    <property type="entry name" value="Ribosomal_uL16_bact-type"/>
</dbReference>
<dbReference type="PANTHER" id="PTHR12220">
    <property type="entry name" value="50S/60S RIBOSOMAL PROTEIN L16"/>
    <property type="match status" value="1"/>
</dbReference>
<name>A0A2T0FN21_9ASCO</name>
<dbReference type="GO" id="GO:0005762">
    <property type="term" value="C:mitochondrial large ribosomal subunit"/>
    <property type="evidence" value="ECO:0007669"/>
    <property type="project" value="TreeGrafter"/>
</dbReference>
<dbReference type="Proteomes" id="UP000238350">
    <property type="component" value="Unassembled WGS sequence"/>
</dbReference>
<dbReference type="PANTHER" id="PTHR12220:SF13">
    <property type="entry name" value="LARGE RIBOSOMAL SUBUNIT PROTEIN UL16M"/>
    <property type="match status" value="1"/>
</dbReference>
<dbReference type="GO" id="GO:0003735">
    <property type="term" value="F:structural constituent of ribosome"/>
    <property type="evidence" value="ECO:0007669"/>
    <property type="project" value="InterPro"/>
</dbReference>
<evidence type="ECO:0000256" key="1">
    <source>
        <dbReference type="ARBA" id="ARBA00008931"/>
    </source>
</evidence>
<evidence type="ECO:0000313" key="7">
    <source>
        <dbReference type="Proteomes" id="UP000238350"/>
    </source>
</evidence>
<keyword evidence="3 4" id="KW-0687">Ribonucleoprotein</keyword>
<feature type="region of interest" description="Disordered" evidence="5">
    <location>
        <begin position="34"/>
        <end position="55"/>
    </location>
</feature>
<evidence type="ECO:0000256" key="4">
    <source>
        <dbReference type="RuleBase" id="RU004413"/>
    </source>
</evidence>
<dbReference type="SUPFAM" id="SSF54686">
    <property type="entry name" value="Ribosomal protein L16p/L10e"/>
    <property type="match status" value="1"/>
</dbReference>
<evidence type="ECO:0000256" key="2">
    <source>
        <dbReference type="ARBA" id="ARBA00022980"/>
    </source>
</evidence>
<dbReference type="Gene3D" id="3.90.1170.10">
    <property type="entry name" value="Ribosomal protein L10e/L16"/>
    <property type="match status" value="1"/>
</dbReference>
<proteinExistence type="inferred from homology"/>
<keyword evidence="7" id="KW-1185">Reference proteome</keyword>
<dbReference type="InterPro" id="IPR036920">
    <property type="entry name" value="Ribosomal_uL16_sf"/>
</dbReference>
<dbReference type="GO" id="GO:0032543">
    <property type="term" value="P:mitochondrial translation"/>
    <property type="evidence" value="ECO:0007669"/>
    <property type="project" value="TreeGrafter"/>
</dbReference>
<gene>
    <name evidence="6" type="ORF">B9G98_04006</name>
</gene>
<dbReference type="GO" id="GO:0019843">
    <property type="term" value="F:rRNA binding"/>
    <property type="evidence" value="ECO:0007669"/>
    <property type="project" value="InterPro"/>
</dbReference>
<dbReference type="GeneID" id="36517754"/>
<keyword evidence="2 4" id="KW-0689">Ribosomal protein</keyword>
<evidence type="ECO:0000256" key="3">
    <source>
        <dbReference type="ARBA" id="ARBA00023274"/>
    </source>
</evidence>
<dbReference type="InterPro" id="IPR047873">
    <property type="entry name" value="Ribosomal_uL16"/>
</dbReference>